<dbReference type="FunFam" id="3.40.50.300:FF:000398">
    <property type="entry name" value="Type IV pilus assembly ATPase PilB"/>
    <property type="match status" value="1"/>
</dbReference>
<dbReference type="InterPro" id="IPR001482">
    <property type="entry name" value="T2SS/T4SS_dom"/>
</dbReference>
<dbReference type="GO" id="GO:0005886">
    <property type="term" value="C:plasma membrane"/>
    <property type="evidence" value="ECO:0007669"/>
    <property type="project" value="TreeGrafter"/>
</dbReference>
<evidence type="ECO:0000259" key="4">
    <source>
        <dbReference type="PROSITE" id="PS00662"/>
    </source>
</evidence>
<dbReference type="Gene3D" id="3.30.300.160">
    <property type="entry name" value="Type II secretion system, protein E, N-terminal domain"/>
    <property type="match status" value="1"/>
</dbReference>
<keyword evidence="2" id="KW-0547">Nucleotide-binding</keyword>
<dbReference type="Gene3D" id="3.30.450.90">
    <property type="match status" value="1"/>
</dbReference>
<dbReference type="RefSeq" id="WP_013432157.1">
    <property type="nucleotide sequence ID" value="NC_014721.1"/>
</dbReference>
<reference evidence="5 6" key="2">
    <citation type="journal article" date="2011" name="J. Bacteriol.">
        <title>Complete genome sequences for the anaerobic, extremely thermophilic plant biomass-degrading bacteria Caldicellulosiruptor hydrothermalis, Caldicellulosiruptor kristjanssonii, Caldicellulosiruptor kronotskyensis, Caldicellulosiruptor owensenis, and Caldicellulosiruptor lactoaceticus.</title>
        <authorList>
            <person name="Blumer-Schuette S.E."/>
            <person name="Ozdemir I."/>
            <person name="Mistry D."/>
            <person name="Lucas S."/>
            <person name="Lapidus A."/>
            <person name="Cheng J.F."/>
            <person name="Goodwin L.A."/>
            <person name="Pitluck S."/>
            <person name="Land M.L."/>
            <person name="Hauser L.J."/>
            <person name="Woyke T."/>
            <person name="Mikhailova N."/>
            <person name="Pati A."/>
            <person name="Kyrpides N.C."/>
            <person name="Ivanova N."/>
            <person name="Detter J.C."/>
            <person name="Walston-Davenport K."/>
            <person name="Han S."/>
            <person name="Adams M.W."/>
            <person name="Kelly R.M."/>
        </authorList>
    </citation>
    <scope>NUCLEOTIDE SEQUENCE [LARGE SCALE GENOMIC DNA]</scope>
    <source>
        <strain evidence="6">ATCC 700853 / DSM 12137 / I77R1B</strain>
    </source>
</reference>
<reference key="1">
    <citation type="submission" date="2010-11" db="EMBL/GenBank/DDBJ databases">
        <title>Complete sequence of chromosome of Caldicellulosiruptor kristjanssonii 177R1B.</title>
        <authorList>
            <consortium name="US DOE Joint Genome Institute"/>
            <person name="Lucas S."/>
            <person name="Copeland A."/>
            <person name="Lapidus A."/>
            <person name="Cheng J.-F."/>
            <person name="Bruce D."/>
            <person name="Goodwin L."/>
            <person name="Pitluck S."/>
            <person name="Davenport K."/>
            <person name="Detter J.C."/>
            <person name="Han C."/>
            <person name="Tapia R."/>
            <person name="Land M."/>
            <person name="Hauser L."/>
            <person name="Jeffries C."/>
            <person name="Kyrpides N."/>
            <person name="Ivanova N."/>
            <person name="Mikhailova N."/>
            <person name="Blumer-Schuette S.E."/>
            <person name="Kelly R.M."/>
            <person name="Woyke T."/>
        </authorList>
    </citation>
    <scope>NUCLEOTIDE SEQUENCE</scope>
    <source>
        <strain>177R1B</strain>
    </source>
</reference>
<dbReference type="OrthoDB" id="9808272at2"/>
<dbReference type="PANTHER" id="PTHR30258:SF1">
    <property type="entry name" value="PROTEIN TRANSPORT PROTEIN HOFB HOMOLOG"/>
    <property type="match status" value="1"/>
</dbReference>
<organism evidence="5 6">
    <name type="scientific">Caldicellulosiruptor acetigenus (strain ATCC 700853 / DSM 12137 / I77R1B)</name>
    <name type="common">Caldicellulosiruptor kristjanssonii</name>
    <dbReference type="NCBI Taxonomy" id="632335"/>
    <lineage>
        <taxon>Bacteria</taxon>
        <taxon>Bacillati</taxon>
        <taxon>Bacillota</taxon>
        <taxon>Bacillota incertae sedis</taxon>
        <taxon>Caldicellulosiruptorales</taxon>
        <taxon>Caldicellulosiruptoraceae</taxon>
        <taxon>Caldicellulosiruptor</taxon>
    </lineage>
</organism>
<dbReference type="GO" id="GO:0016887">
    <property type="term" value="F:ATP hydrolysis activity"/>
    <property type="evidence" value="ECO:0007669"/>
    <property type="project" value="TreeGrafter"/>
</dbReference>
<dbReference type="AlphaFoldDB" id="E4S499"/>
<evidence type="ECO:0000313" key="6">
    <source>
        <dbReference type="Proteomes" id="UP000009256"/>
    </source>
</evidence>
<accession>E4S499</accession>
<dbReference type="Proteomes" id="UP000009256">
    <property type="component" value="Chromosome"/>
</dbReference>
<dbReference type="PROSITE" id="PS00662">
    <property type="entry name" value="T2SP_E"/>
    <property type="match status" value="1"/>
</dbReference>
<proteinExistence type="inferred from homology"/>
<keyword evidence="3" id="KW-0067">ATP-binding</keyword>
<dbReference type="SUPFAM" id="SSF160246">
    <property type="entry name" value="EspE N-terminal domain-like"/>
    <property type="match status" value="1"/>
</dbReference>
<keyword evidence="6" id="KW-1185">Reference proteome</keyword>
<dbReference type="eggNOG" id="COG2804">
    <property type="taxonomic scope" value="Bacteria"/>
</dbReference>
<dbReference type="FunFam" id="3.30.300.160:FF:000002">
    <property type="entry name" value="Type II secretion system protein E"/>
    <property type="match status" value="1"/>
</dbReference>
<dbReference type="Gene3D" id="1.10.40.70">
    <property type="match status" value="1"/>
</dbReference>
<dbReference type="SUPFAM" id="SSF52540">
    <property type="entry name" value="P-loop containing nucleoside triphosphate hydrolases"/>
    <property type="match status" value="1"/>
</dbReference>
<dbReference type="Gene3D" id="3.40.50.300">
    <property type="entry name" value="P-loop containing nucleotide triphosphate hydrolases"/>
    <property type="match status" value="1"/>
</dbReference>
<dbReference type="HOGENOM" id="CLU_013446_10_1_9"/>
<dbReference type="InterPro" id="IPR027417">
    <property type="entry name" value="P-loop_NTPase"/>
</dbReference>
<dbReference type="GO" id="GO:0005524">
    <property type="term" value="F:ATP binding"/>
    <property type="evidence" value="ECO:0007669"/>
    <property type="project" value="UniProtKB-KW"/>
</dbReference>
<sequence>MLLRDRKKIGDVLVEANIITPQQLEEALKIQKETNKKLGEILVEKGIISEDELVEVLEFQLGIPHIKLDMYPIDPKAVEKVSETIARRHTVLPVAFDEDGSLIVAMADPLNIFAIEDLEIYSGKRIKPRIAKASDIKRAIEKFFGKQEAMKAVEELKKETSSKEFQQSRVSVVPRFQLGLEDGTEGPIVRLVNSIFEQAITSRASDIHIEPFEHEIKVRYRIDGVLYDIMKLDISVLSSLVARIKIVGNMDIAEKRIPQDGRTTYIFADKIYDMRISSLPCVYGEKIVIRVIDKSAFVRSKSELGLTVDDEEKYNKMINAPHGIILVCGPTGSGKSTTLYTILNELNTGTRNIITVEDPVESTIEGINQVEVNVKAGLTFAAALRSILRQDPDIIMIGEIRDKETADMAIRAAITGHLVLSTIHTNDAPSAVTRLVDMGIENFLISSSLVGVISQRLVRKLCPYCKEAYIPDEEERILLDLDAEKDVKLYKKKGCQFCDNKGYYGRTGVYEMLLISKELRRLINKKDISSDEIKEMAIKEGMKTLKEACKERVIMGITSVEEFLKITYALE</sequence>
<dbReference type="CDD" id="cd01129">
    <property type="entry name" value="PulE-GspE-like"/>
    <property type="match status" value="1"/>
</dbReference>
<evidence type="ECO:0000256" key="3">
    <source>
        <dbReference type="ARBA" id="ARBA00022840"/>
    </source>
</evidence>
<evidence type="ECO:0000256" key="1">
    <source>
        <dbReference type="ARBA" id="ARBA00006611"/>
    </source>
</evidence>
<dbReference type="EMBL" id="CP002326">
    <property type="protein sequence ID" value="ADQ40336.1"/>
    <property type="molecule type" value="Genomic_DNA"/>
</dbReference>
<gene>
    <name evidence="5" type="ordered locus">Calkr_0813</name>
</gene>
<protein>
    <submittedName>
        <fullName evidence="5">Type II secretion system protein E</fullName>
    </submittedName>
</protein>
<comment type="similarity">
    <text evidence="1">Belongs to the GSP E family.</text>
</comment>
<dbReference type="InterPro" id="IPR037257">
    <property type="entry name" value="T2SS_E_N_sf"/>
</dbReference>
<dbReference type="InterPro" id="IPR003593">
    <property type="entry name" value="AAA+_ATPase"/>
</dbReference>
<dbReference type="Pfam" id="PF00437">
    <property type="entry name" value="T2SSE"/>
    <property type="match status" value="1"/>
</dbReference>
<dbReference type="SMART" id="SM00382">
    <property type="entry name" value="AAA"/>
    <property type="match status" value="1"/>
</dbReference>
<name>E4S499_CALA7</name>
<feature type="domain" description="Bacterial type II secretion system protein E" evidence="4">
    <location>
        <begin position="388"/>
        <end position="402"/>
    </location>
</feature>
<dbReference type="PANTHER" id="PTHR30258">
    <property type="entry name" value="TYPE II SECRETION SYSTEM PROTEIN GSPE-RELATED"/>
    <property type="match status" value="1"/>
</dbReference>
<dbReference type="InterPro" id="IPR007831">
    <property type="entry name" value="T2SS_GspE_N"/>
</dbReference>
<dbReference type="KEGG" id="cki:Calkr_0813"/>
<dbReference type="STRING" id="632335.Calkr_0813"/>
<evidence type="ECO:0000256" key="2">
    <source>
        <dbReference type="ARBA" id="ARBA00022741"/>
    </source>
</evidence>
<dbReference type="Pfam" id="PF05157">
    <property type="entry name" value="MshEN"/>
    <property type="match status" value="1"/>
</dbReference>
<evidence type="ECO:0000313" key="5">
    <source>
        <dbReference type="EMBL" id="ADQ40336.1"/>
    </source>
</evidence>